<dbReference type="SUPFAM" id="SSF46934">
    <property type="entry name" value="UBA-like"/>
    <property type="match status" value="1"/>
</dbReference>
<dbReference type="EMBL" id="BDGG01000001">
    <property type="protein sequence ID" value="GAU88069.1"/>
    <property type="molecule type" value="Genomic_DNA"/>
</dbReference>
<dbReference type="Proteomes" id="UP000186922">
    <property type="component" value="Unassembled WGS sequence"/>
</dbReference>
<evidence type="ECO:0008006" key="3">
    <source>
        <dbReference type="Google" id="ProtNLM"/>
    </source>
</evidence>
<protein>
    <recommendedName>
        <fullName evidence="3">UBA domain-containing protein</fullName>
    </recommendedName>
</protein>
<gene>
    <name evidence="1" type="primary">RvY_00833-1</name>
    <name evidence="1" type="synonym">RvY_00833.1</name>
    <name evidence="1" type="ORF">RvY_00833</name>
</gene>
<evidence type="ECO:0000313" key="2">
    <source>
        <dbReference type="Proteomes" id="UP000186922"/>
    </source>
</evidence>
<keyword evidence="2" id="KW-1185">Reference proteome</keyword>
<proteinExistence type="predicted"/>
<dbReference type="Gene3D" id="1.10.8.10">
    <property type="entry name" value="DNA helicase RuvA subunit, C-terminal domain"/>
    <property type="match status" value="1"/>
</dbReference>
<evidence type="ECO:0000313" key="1">
    <source>
        <dbReference type="EMBL" id="GAU88069.1"/>
    </source>
</evidence>
<sequence>MADEHTTSAKAKGTMKDMVELAVENGVKQGATAAVYPNFSKKVENTPAILKETVETALGRFQKVRGQESDNRAEAAEKSKEMDEIYKAGCGPGPGSPQSGLSAGDSFRTLSAEFSDGEAGWDVMASLDTIKAGDFFAPAEMTEQIGGLDLRIEEPIEALSAVGFKEEQGILRKLLDDFGGDISMVFDKLNKLSK</sequence>
<accession>A0A1D1UE58</accession>
<dbReference type="AlphaFoldDB" id="A0A1D1UE58"/>
<comment type="caution">
    <text evidence="1">The sequence shown here is derived from an EMBL/GenBank/DDBJ whole genome shotgun (WGS) entry which is preliminary data.</text>
</comment>
<organism evidence="1 2">
    <name type="scientific">Ramazzottius varieornatus</name>
    <name type="common">Water bear</name>
    <name type="synonym">Tardigrade</name>
    <dbReference type="NCBI Taxonomy" id="947166"/>
    <lineage>
        <taxon>Eukaryota</taxon>
        <taxon>Metazoa</taxon>
        <taxon>Ecdysozoa</taxon>
        <taxon>Tardigrada</taxon>
        <taxon>Eutardigrada</taxon>
        <taxon>Parachela</taxon>
        <taxon>Hypsibioidea</taxon>
        <taxon>Ramazzottiidae</taxon>
        <taxon>Ramazzottius</taxon>
    </lineage>
</organism>
<name>A0A1D1UE58_RAMVA</name>
<reference evidence="1 2" key="1">
    <citation type="journal article" date="2016" name="Nat. Commun.">
        <title>Extremotolerant tardigrade genome and improved radiotolerance of human cultured cells by tardigrade-unique protein.</title>
        <authorList>
            <person name="Hashimoto T."/>
            <person name="Horikawa D.D."/>
            <person name="Saito Y."/>
            <person name="Kuwahara H."/>
            <person name="Kozuka-Hata H."/>
            <person name="Shin-I T."/>
            <person name="Minakuchi Y."/>
            <person name="Ohishi K."/>
            <person name="Motoyama A."/>
            <person name="Aizu T."/>
            <person name="Enomoto A."/>
            <person name="Kondo K."/>
            <person name="Tanaka S."/>
            <person name="Hara Y."/>
            <person name="Koshikawa S."/>
            <person name="Sagara H."/>
            <person name="Miura T."/>
            <person name="Yokobori S."/>
            <person name="Miyagawa K."/>
            <person name="Suzuki Y."/>
            <person name="Kubo T."/>
            <person name="Oyama M."/>
            <person name="Kohara Y."/>
            <person name="Fujiyama A."/>
            <person name="Arakawa K."/>
            <person name="Katayama T."/>
            <person name="Toyoda A."/>
            <person name="Kunieda T."/>
        </authorList>
    </citation>
    <scope>NUCLEOTIDE SEQUENCE [LARGE SCALE GENOMIC DNA]</scope>
    <source>
        <strain evidence="1 2">YOKOZUNA-1</strain>
    </source>
</reference>
<dbReference type="InterPro" id="IPR009060">
    <property type="entry name" value="UBA-like_sf"/>
</dbReference>